<dbReference type="AlphaFoldDB" id="A0AAD8AH72"/>
<evidence type="ECO:0000256" key="5">
    <source>
        <dbReference type="ARBA" id="ARBA00023136"/>
    </source>
</evidence>
<feature type="non-terminal residue" evidence="7">
    <location>
        <position position="315"/>
    </location>
</feature>
<evidence type="ECO:0000256" key="2">
    <source>
        <dbReference type="ARBA" id="ARBA00022475"/>
    </source>
</evidence>
<feature type="transmembrane region" description="Helical" evidence="6">
    <location>
        <begin position="169"/>
        <end position="189"/>
    </location>
</feature>
<keyword evidence="6" id="KW-0807">Transducer</keyword>
<dbReference type="EMBL" id="JASPKZ010000831">
    <property type="protein sequence ID" value="KAJ9599124.1"/>
    <property type="molecule type" value="Genomic_DNA"/>
</dbReference>
<evidence type="ECO:0000256" key="3">
    <source>
        <dbReference type="ARBA" id="ARBA00022692"/>
    </source>
</evidence>
<comment type="subcellular location">
    <subcellularLocation>
        <location evidence="1 6">Cell membrane</location>
        <topology evidence="1 6">Multi-pass membrane protein</topology>
    </subcellularLocation>
</comment>
<keyword evidence="4 6" id="KW-1133">Transmembrane helix</keyword>
<evidence type="ECO:0000313" key="8">
    <source>
        <dbReference type="Proteomes" id="UP001233999"/>
    </source>
</evidence>
<feature type="transmembrane region" description="Helical" evidence="6">
    <location>
        <begin position="286"/>
        <end position="305"/>
    </location>
</feature>
<evidence type="ECO:0000256" key="6">
    <source>
        <dbReference type="RuleBase" id="RU363108"/>
    </source>
</evidence>
<dbReference type="Pfam" id="PF08395">
    <property type="entry name" value="7tm_7"/>
    <property type="match status" value="1"/>
</dbReference>
<feature type="transmembrane region" description="Helical" evidence="6">
    <location>
        <begin position="132"/>
        <end position="149"/>
    </location>
</feature>
<keyword evidence="2 6" id="KW-1003">Cell membrane</keyword>
<name>A0AAD8AH72_DIPPU</name>
<comment type="caution">
    <text evidence="7">The sequence shown here is derived from an EMBL/GenBank/DDBJ whole genome shotgun (WGS) entry which is preliminary data.</text>
</comment>
<dbReference type="GO" id="GO:0007165">
    <property type="term" value="P:signal transduction"/>
    <property type="evidence" value="ECO:0007669"/>
    <property type="project" value="UniProtKB-KW"/>
</dbReference>
<comment type="function">
    <text evidence="6">Gustatory receptor which mediates acceptance or avoidance behavior, depending on its substrates.</text>
</comment>
<dbReference type="GO" id="GO:0005886">
    <property type="term" value="C:plasma membrane"/>
    <property type="evidence" value="ECO:0007669"/>
    <property type="project" value="UniProtKB-SubCell"/>
</dbReference>
<keyword evidence="6" id="KW-0675">Receptor</keyword>
<dbReference type="InterPro" id="IPR013604">
    <property type="entry name" value="7TM_chemorcpt"/>
</dbReference>
<evidence type="ECO:0000256" key="1">
    <source>
        <dbReference type="ARBA" id="ARBA00004651"/>
    </source>
</evidence>
<accession>A0AAD8AH72</accession>
<keyword evidence="8" id="KW-1185">Reference proteome</keyword>
<proteinExistence type="inferred from homology"/>
<keyword evidence="5 6" id="KW-0472">Membrane</keyword>
<comment type="similarity">
    <text evidence="6">Belongs to the insect chemoreceptor superfamily. Gustatory receptor (GR) family.</text>
</comment>
<reference evidence="7" key="2">
    <citation type="submission" date="2023-05" db="EMBL/GenBank/DDBJ databases">
        <authorList>
            <person name="Fouks B."/>
        </authorList>
    </citation>
    <scope>NUCLEOTIDE SEQUENCE</scope>
    <source>
        <strain evidence="7">Stay&amp;Tobe</strain>
        <tissue evidence="7">Testes</tissue>
    </source>
</reference>
<feature type="transmembrane region" description="Helical" evidence="6">
    <location>
        <begin position="75"/>
        <end position="99"/>
    </location>
</feature>
<reference evidence="7" key="1">
    <citation type="journal article" date="2023" name="IScience">
        <title>Live-bearing cockroach genome reveals convergent evolutionary mechanisms linked to viviparity in insects and beyond.</title>
        <authorList>
            <person name="Fouks B."/>
            <person name="Harrison M.C."/>
            <person name="Mikhailova A.A."/>
            <person name="Marchal E."/>
            <person name="English S."/>
            <person name="Carruthers M."/>
            <person name="Jennings E.C."/>
            <person name="Chiamaka E.L."/>
            <person name="Frigard R.A."/>
            <person name="Pippel M."/>
            <person name="Attardo G.M."/>
            <person name="Benoit J.B."/>
            <person name="Bornberg-Bauer E."/>
            <person name="Tobe S.S."/>
        </authorList>
    </citation>
    <scope>NUCLEOTIDE SEQUENCE</scope>
    <source>
        <strain evidence="7">Stay&amp;Tobe</strain>
    </source>
</reference>
<dbReference type="Proteomes" id="UP001233999">
    <property type="component" value="Unassembled WGS sequence"/>
</dbReference>
<feature type="transmembrane region" description="Helical" evidence="6">
    <location>
        <begin position="256"/>
        <end position="280"/>
    </location>
</feature>
<evidence type="ECO:0000256" key="4">
    <source>
        <dbReference type="ARBA" id="ARBA00022989"/>
    </source>
</evidence>
<protein>
    <recommendedName>
        <fullName evidence="6">Gustatory receptor</fullName>
    </recommendedName>
</protein>
<evidence type="ECO:0000313" key="7">
    <source>
        <dbReference type="EMBL" id="KAJ9599124.1"/>
    </source>
</evidence>
<gene>
    <name evidence="7" type="ORF">L9F63_010392</name>
</gene>
<feature type="transmembrane region" description="Helical" evidence="6">
    <location>
        <begin position="43"/>
        <end position="63"/>
    </location>
</feature>
<comment type="caution">
    <text evidence="6">Lacks conserved residue(s) required for the propagation of feature annotation.</text>
</comment>
<sequence length="315" mass="36639">MHIDLNKNSNTFIKILFSISKILNLFPLRITKNRCGYVFNEISKSRLAFCIVFHVILNIYYVYRIFGTLPAYLHVIQFSGFLFLIIYSLCHIVAVITCMKHSKIIYGLMYNINCFKIVSAVNAKELCKEAKLFIVTSFLMSYCILHQLLNSWDNFNTYTISFSWIAVNLITYIATMHFVIIISILKVILMKINTKFSQIQTKNSNAFNEIFKSNDEHKSYRSTGNKKSKITELKLLSKNYLNICNTSAEICDIYSILMLVFAVKIFIVVTFQSFVTVLNIKNKNTVLYYFMWALTELMQFCTLLYSCCSFTKEVS</sequence>
<organism evidence="7 8">
    <name type="scientific">Diploptera punctata</name>
    <name type="common">Pacific beetle cockroach</name>
    <dbReference type="NCBI Taxonomy" id="6984"/>
    <lineage>
        <taxon>Eukaryota</taxon>
        <taxon>Metazoa</taxon>
        <taxon>Ecdysozoa</taxon>
        <taxon>Arthropoda</taxon>
        <taxon>Hexapoda</taxon>
        <taxon>Insecta</taxon>
        <taxon>Pterygota</taxon>
        <taxon>Neoptera</taxon>
        <taxon>Polyneoptera</taxon>
        <taxon>Dictyoptera</taxon>
        <taxon>Blattodea</taxon>
        <taxon>Blaberoidea</taxon>
        <taxon>Blaberidae</taxon>
        <taxon>Diplopterinae</taxon>
        <taxon>Diploptera</taxon>
    </lineage>
</organism>
<keyword evidence="3 6" id="KW-0812">Transmembrane</keyword>
<dbReference type="GO" id="GO:0050909">
    <property type="term" value="P:sensory perception of taste"/>
    <property type="evidence" value="ECO:0007669"/>
    <property type="project" value="InterPro"/>
</dbReference>